<name>A0A6G8RXZ5_9GAMM</name>
<evidence type="ECO:0000313" key="2">
    <source>
        <dbReference type="EMBL" id="QIO06741.1"/>
    </source>
</evidence>
<dbReference type="PANTHER" id="PTHR34980:SF2">
    <property type="entry name" value="INNER MEMBRANE PROTEIN YHAH-RELATED"/>
    <property type="match status" value="1"/>
</dbReference>
<keyword evidence="3" id="KW-1185">Reference proteome</keyword>
<dbReference type="AlphaFoldDB" id="A0A6G8RXZ5"/>
<dbReference type="EMBL" id="CP049801">
    <property type="protein sequence ID" value="QIO06741.1"/>
    <property type="molecule type" value="Genomic_DNA"/>
</dbReference>
<evidence type="ECO:0000256" key="1">
    <source>
        <dbReference type="SAM" id="Phobius"/>
    </source>
</evidence>
<sequence>MKGSILDFSIQTNTGIISGDDEKRYNFVGAEWREQRSPSRGDRVDFDIDSEGLATQIYLTQGQQANPVQMLNEQLDKISNQNQSEEQYNMIDWFVKCLKNYANFTGRARRKEYWFFTLVYVIGLIITIIIDAILGTYALFAAVWILGLIVPSLSVAVRRLHDTNRSGWFYLIQMIPLVGPIILLIFLVTETIPESNQWGNPAK</sequence>
<feature type="transmembrane region" description="Helical" evidence="1">
    <location>
        <begin position="168"/>
        <end position="188"/>
    </location>
</feature>
<gene>
    <name evidence="2" type="ORF">G8E00_12705</name>
</gene>
<dbReference type="PANTHER" id="PTHR34980">
    <property type="entry name" value="INNER MEMBRANE PROTEIN-RELATED-RELATED"/>
    <property type="match status" value="1"/>
</dbReference>
<dbReference type="KEGG" id="asha:G8E00_12705"/>
<keyword evidence="1" id="KW-0812">Transmembrane</keyword>
<feature type="transmembrane region" description="Helical" evidence="1">
    <location>
        <begin position="136"/>
        <end position="156"/>
    </location>
</feature>
<protein>
    <submittedName>
        <fullName evidence="2">DUF805 domain-containing protein</fullName>
    </submittedName>
</protein>
<feature type="transmembrane region" description="Helical" evidence="1">
    <location>
        <begin position="113"/>
        <end position="130"/>
    </location>
</feature>
<evidence type="ECO:0000313" key="3">
    <source>
        <dbReference type="Proteomes" id="UP000502297"/>
    </source>
</evidence>
<dbReference type="InterPro" id="IPR008523">
    <property type="entry name" value="DUF805"/>
</dbReference>
<organism evidence="2 3">
    <name type="scientific">Acinetobacter shaoyimingii</name>
    <dbReference type="NCBI Taxonomy" id="2715164"/>
    <lineage>
        <taxon>Bacteria</taxon>
        <taxon>Pseudomonadati</taxon>
        <taxon>Pseudomonadota</taxon>
        <taxon>Gammaproteobacteria</taxon>
        <taxon>Moraxellales</taxon>
        <taxon>Moraxellaceae</taxon>
        <taxon>Acinetobacter</taxon>
    </lineage>
</organism>
<accession>A0A6G8RXZ5</accession>
<dbReference type="Proteomes" id="UP000502297">
    <property type="component" value="Chromosome"/>
</dbReference>
<keyword evidence="1" id="KW-1133">Transmembrane helix</keyword>
<reference evidence="2 3" key="1">
    <citation type="submission" date="2020-03" db="EMBL/GenBank/DDBJ databases">
        <authorList>
            <person name="Zhu W."/>
        </authorList>
    </citation>
    <scope>NUCLEOTIDE SEQUENCE [LARGE SCALE GENOMIC DNA]</scope>
    <source>
        <strain evidence="2 3">323-1</strain>
    </source>
</reference>
<dbReference type="Pfam" id="PF05656">
    <property type="entry name" value="DUF805"/>
    <property type="match status" value="1"/>
</dbReference>
<proteinExistence type="predicted"/>
<dbReference type="GO" id="GO:0005886">
    <property type="term" value="C:plasma membrane"/>
    <property type="evidence" value="ECO:0007669"/>
    <property type="project" value="TreeGrafter"/>
</dbReference>
<keyword evidence="1" id="KW-0472">Membrane</keyword>
<dbReference type="RefSeq" id="WP_166225113.1">
    <property type="nucleotide sequence ID" value="NZ_CP049801.1"/>
</dbReference>